<evidence type="ECO:0000256" key="3">
    <source>
        <dbReference type="ARBA" id="ARBA00029631"/>
    </source>
</evidence>
<gene>
    <name evidence="5" type="ORF">TRIATDRAFT_297140</name>
</gene>
<dbReference type="PANTHER" id="PTHR11001:SF2">
    <property type="entry name" value="MITOCHONDRIAL FISSION PROCESS PROTEIN 1"/>
    <property type="match status" value="1"/>
</dbReference>
<evidence type="ECO:0000256" key="2">
    <source>
        <dbReference type="ARBA" id="ARBA00017835"/>
    </source>
</evidence>
<evidence type="ECO:0000256" key="4">
    <source>
        <dbReference type="SAM" id="MobiDB-lite"/>
    </source>
</evidence>
<dbReference type="GO" id="GO:0005739">
    <property type="term" value="C:mitochondrion"/>
    <property type="evidence" value="ECO:0007669"/>
    <property type="project" value="TreeGrafter"/>
</dbReference>
<evidence type="ECO:0000313" key="5">
    <source>
        <dbReference type="EMBL" id="EHK50267.1"/>
    </source>
</evidence>
<evidence type="ECO:0000256" key="1">
    <source>
        <dbReference type="ARBA" id="ARBA00009224"/>
    </source>
</evidence>
<dbReference type="KEGG" id="tatv:25780678"/>
<reference evidence="5 6" key="1">
    <citation type="journal article" date="2011" name="Genome Biol.">
        <title>Comparative genome sequence analysis underscores mycoparasitism as the ancestral life style of Trichoderma.</title>
        <authorList>
            <person name="Kubicek C.P."/>
            <person name="Herrera-Estrella A."/>
            <person name="Seidl-Seiboth V."/>
            <person name="Martinez D.A."/>
            <person name="Druzhinina I.S."/>
            <person name="Thon M."/>
            <person name="Zeilinger S."/>
            <person name="Casas-Flores S."/>
            <person name="Horwitz B.A."/>
            <person name="Mukherjee P.K."/>
            <person name="Mukherjee M."/>
            <person name="Kredics L."/>
            <person name="Alcaraz L.D."/>
            <person name="Aerts A."/>
            <person name="Antal Z."/>
            <person name="Atanasova L."/>
            <person name="Cervantes-Badillo M.G."/>
            <person name="Challacombe J."/>
            <person name="Chertkov O."/>
            <person name="McCluskey K."/>
            <person name="Coulpier F."/>
            <person name="Deshpande N."/>
            <person name="von Doehren H."/>
            <person name="Ebbole D.J."/>
            <person name="Esquivel-Naranjo E.U."/>
            <person name="Fekete E."/>
            <person name="Flipphi M."/>
            <person name="Glaser F."/>
            <person name="Gomez-Rodriguez E.Y."/>
            <person name="Gruber S."/>
            <person name="Han C."/>
            <person name="Henrissat B."/>
            <person name="Hermosa R."/>
            <person name="Hernandez-Onate M."/>
            <person name="Karaffa L."/>
            <person name="Kosti I."/>
            <person name="Le Crom S."/>
            <person name="Lindquist E."/>
            <person name="Lucas S."/>
            <person name="Luebeck M."/>
            <person name="Luebeck P.S."/>
            <person name="Margeot A."/>
            <person name="Metz B."/>
            <person name="Misra M."/>
            <person name="Nevalainen H."/>
            <person name="Omann M."/>
            <person name="Packer N."/>
            <person name="Perrone G."/>
            <person name="Uresti-Rivera E.E."/>
            <person name="Salamov A."/>
            <person name="Schmoll M."/>
            <person name="Seiboth B."/>
            <person name="Shapiro H."/>
            <person name="Sukno S."/>
            <person name="Tamayo-Ramos J.A."/>
            <person name="Tisch D."/>
            <person name="Wiest A."/>
            <person name="Wilkinson H.H."/>
            <person name="Zhang M."/>
            <person name="Coutinho P.M."/>
            <person name="Kenerley C.M."/>
            <person name="Monte E."/>
            <person name="Baker S.E."/>
            <person name="Grigoriev I.V."/>
        </authorList>
    </citation>
    <scope>NUCLEOTIDE SEQUENCE [LARGE SCALE GENOMIC DNA]</scope>
    <source>
        <strain evidence="6">ATCC 20476 / IMI 206040</strain>
    </source>
</reference>
<proteinExistence type="inferred from homology"/>
<dbReference type="RefSeq" id="XP_013948452.1">
    <property type="nucleotide sequence ID" value="XM_014092977.1"/>
</dbReference>
<evidence type="ECO:0000313" key="6">
    <source>
        <dbReference type="Proteomes" id="UP000005426"/>
    </source>
</evidence>
<dbReference type="EMBL" id="ABDG02000014">
    <property type="protein sequence ID" value="EHK50267.1"/>
    <property type="molecule type" value="Genomic_DNA"/>
</dbReference>
<dbReference type="eggNOG" id="ENOG502RZGV">
    <property type="taxonomic scope" value="Eukaryota"/>
</dbReference>
<organism evidence="5 6">
    <name type="scientific">Hypocrea atroviridis (strain ATCC 20476 / IMI 206040)</name>
    <name type="common">Trichoderma atroviride</name>
    <dbReference type="NCBI Taxonomy" id="452589"/>
    <lineage>
        <taxon>Eukaryota</taxon>
        <taxon>Fungi</taxon>
        <taxon>Dikarya</taxon>
        <taxon>Ascomycota</taxon>
        <taxon>Pezizomycotina</taxon>
        <taxon>Sordariomycetes</taxon>
        <taxon>Hypocreomycetidae</taxon>
        <taxon>Hypocreales</taxon>
        <taxon>Hypocreaceae</taxon>
        <taxon>Trichoderma</taxon>
    </lineage>
</organism>
<sequence length="283" mass="31616">MGWWGKSSEAKAEDQQRKQAQSEGAFDPTLPKAEKLPKGLQKIVDKADKDESFFDSIKEGSAPDSTESNLRYAAYATRLRTILLSAHRYVAYTSDIGESFRPVAHPGLVRTAYGISWLYILGDVSFEGYRSYWRNQRVLNPQLLLNSHQQRFSGLPEKETQSLTPGVVSPLEDYRTVMVQRAIFQSLASMGLPAFTIHSVVKYSGKAMKNVKNVALRTWGPIGLGLSVVPFLPSLFDKPVEDAVEWAFHKGFSQFGGHKYVGDSPATGREKLINKDLKAKKDQ</sequence>
<dbReference type="GO" id="GO:0000266">
    <property type="term" value="P:mitochondrial fission"/>
    <property type="evidence" value="ECO:0007669"/>
    <property type="project" value="TreeGrafter"/>
</dbReference>
<dbReference type="InterPro" id="IPR019560">
    <property type="entry name" value="Mitochondrial_18_kDa_protein"/>
</dbReference>
<protein>
    <recommendedName>
        <fullName evidence="2">Mitochondrial fission process protein 1</fullName>
    </recommendedName>
    <alternativeName>
        <fullName evidence="3">Mitochondrial 18 kDa protein</fullName>
    </alternativeName>
</protein>
<accession>G9NG55</accession>
<dbReference type="AlphaFoldDB" id="G9NG55"/>
<comment type="similarity">
    <text evidence="1">Belongs to the MTFP1 family.</text>
</comment>
<dbReference type="HOGENOM" id="CLU_053720_0_0_1"/>
<name>G9NG55_HYPAI</name>
<feature type="compositionally biased region" description="Basic and acidic residues" evidence="4">
    <location>
        <begin position="8"/>
        <end position="17"/>
    </location>
</feature>
<dbReference type="Proteomes" id="UP000005426">
    <property type="component" value="Unassembled WGS sequence"/>
</dbReference>
<comment type="caution">
    <text evidence="5">The sequence shown here is derived from an EMBL/GenBank/DDBJ whole genome shotgun (WGS) entry which is preliminary data.</text>
</comment>
<keyword evidence="6" id="KW-1185">Reference proteome</keyword>
<feature type="region of interest" description="Disordered" evidence="4">
    <location>
        <begin position="1"/>
        <end position="38"/>
    </location>
</feature>
<dbReference type="GeneID" id="25780678"/>
<dbReference type="OrthoDB" id="424969at2759"/>
<dbReference type="OMA" id="EHATEWI"/>
<dbReference type="Pfam" id="PF10558">
    <property type="entry name" value="MTP18"/>
    <property type="match status" value="1"/>
</dbReference>
<dbReference type="PANTHER" id="PTHR11001">
    <property type="entry name" value="MITOCHONDRIAL FISSION PROCESS PROTEIN 1"/>
    <property type="match status" value="1"/>
</dbReference>